<proteinExistence type="predicted"/>
<accession>A0A915HK46</accession>
<evidence type="ECO:0000313" key="2">
    <source>
        <dbReference type="WBParaSite" id="nRc.2.0.1.t01711-RA"/>
    </source>
</evidence>
<dbReference type="Proteomes" id="UP000887565">
    <property type="component" value="Unplaced"/>
</dbReference>
<evidence type="ECO:0000313" key="1">
    <source>
        <dbReference type="Proteomes" id="UP000887565"/>
    </source>
</evidence>
<name>A0A915HK46_ROMCU</name>
<sequence length="99" mass="11603">MVTRLNRLPKTMINMFAVVTSTSWSRFDRLLDVLLLLFGNVALDDNFRTITSMAARRRATPWTTVKDGKRKIFGYANFNRNLLQEEISYDDKGMYGYRK</sequence>
<keyword evidence="1" id="KW-1185">Reference proteome</keyword>
<protein>
    <submittedName>
        <fullName evidence="2">Uncharacterized protein</fullName>
    </submittedName>
</protein>
<organism evidence="1 2">
    <name type="scientific">Romanomermis culicivorax</name>
    <name type="common">Nematode worm</name>
    <dbReference type="NCBI Taxonomy" id="13658"/>
    <lineage>
        <taxon>Eukaryota</taxon>
        <taxon>Metazoa</taxon>
        <taxon>Ecdysozoa</taxon>
        <taxon>Nematoda</taxon>
        <taxon>Enoplea</taxon>
        <taxon>Dorylaimia</taxon>
        <taxon>Mermithida</taxon>
        <taxon>Mermithoidea</taxon>
        <taxon>Mermithidae</taxon>
        <taxon>Romanomermis</taxon>
    </lineage>
</organism>
<dbReference type="AlphaFoldDB" id="A0A915HK46"/>
<dbReference type="WBParaSite" id="nRc.2.0.1.t01711-RA">
    <property type="protein sequence ID" value="nRc.2.0.1.t01711-RA"/>
    <property type="gene ID" value="nRc.2.0.1.g01711"/>
</dbReference>
<reference evidence="2" key="1">
    <citation type="submission" date="2022-11" db="UniProtKB">
        <authorList>
            <consortium name="WormBaseParasite"/>
        </authorList>
    </citation>
    <scope>IDENTIFICATION</scope>
</reference>